<name>A0A086JEL7_TOXGO</name>
<evidence type="ECO:0000313" key="3">
    <source>
        <dbReference type="Proteomes" id="UP000028837"/>
    </source>
</evidence>
<reference evidence="2 3" key="1">
    <citation type="submission" date="2014-02" db="EMBL/GenBank/DDBJ databases">
        <authorList>
            <person name="Sibley D."/>
            <person name="Venepally P."/>
            <person name="Karamycheva S."/>
            <person name="Hadjithomas M."/>
            <person name="Khan A."/>
            <person name="Brunk B."/>
            <person name="Roos D."/>
            <person name="Caler E."/>
            <person name="Lorenzi H."/>
        </authorList>
    </citation>
    <scope>NUCLEOTIDE SEQUENCE [LARGE SCALE GENOMIC DNA]</scope>
    <source>
        <strain evidence="2 3">GAB2-2007-GAL-DOM2</strain>
    </source>
</reference>
<dbReference type="OrthoDB" id="333920at2759"/>
<evidence type="ECO:0000313" key="2">
    <source>
        <dbReference type="EMBL" id="KFG30585.1"/>
    </source>
</evidence>
<dbReference type="EMBL" id="AHZU02001611">
    <property type="protein sequence ID" value="KFG30585.1"/>
    <property type="molecule type" value="Genomic_DNA"/>
</dbReference>
<evidence type="ECO:0000256" key="1">
    <source>
        <dbReference type="SAM" id="MobiDB-lite"/>
    </source>
</evidence>
<organism evidence="2 3">
    <name type="scientific">Toxoplasma gondii GAB2-2007-GAL-DOM2</name>
    <dbReference type="NCBI Taxonomy" id="1130820"/>
    <lineage>
        <taxon>Eukaryota</taxon>
        <taxon>Sar</taxon>
        <taxon>Alveolata</taxon>
        <taxon>Apicomplexa</taxon>
        <taxon>Conoidasida</taxon>
        <taxon>Coccidia</taxon>
        <taxon>Eucoccidiorida</taxon>
        <taxon>Eimeriorina</taxon>
        <taxon>Sarcocystidae</taxon>
        <taxon>Toxoplasma</taxon>
    </lineage>
</organism>
<comment type="caution">
    <text evidence="2">The sequence shown here is derived from an EMBL/GenBank/DDBJ whole genome shotgun (WGS) entry which is preliminary data.</text>
</comment>
<feature type="compositionally biased region" description="Basic and acidic residues" evidence="1">
    <location>
        <begin position="7"/>
        <end position="22"/>
    </location>
</feature>
<dbReference type="AlphaFoldDB" id="A0A086JEL7"/>
<dbReference type="Proteomes" id="UP000028837">
    <property type="component" value="Unassembled WGS sequence"/>
</dbReference>
<accession>A0A086JEL7</accession>
<gene>
    <name evidence="2" type="ORF">TGDOM2_211630</name>
</gene>
<dbReference type="VEuPathDB" id="ToxoDB:TGDOM2_211630"/>
<feature type="region of interest" description="Disordered" evidence="1">
    <location>
        <begin position="100"/>
        <end position="152"/>
    </location>
</feature>
<proteinExistence type="predicted"/>
<feature type="region of interest" description="Disordered" evidence="1">
    <location>
        <begin position="1"/>
        <end position="28"/>
    </location>
</feature>
<feature type="compositionally biased region" description="Low complexity" evidence="1">
    <location>
        <begin position="123"/>
        <end position="132"/>
    </location>
</feature>
<sequence>MGNACKAEGKIRETDPPSKLETSDSTEAEIMAQRRAASLRRIETAKHEALQKLKTSRALSVHEERRRLHIMKTRHKLGGGYSGVDFLAGDSRLDERVDTNFGGLNADLPDDASLEGEDRRQTTRSTSQRHTQGFNSTAPEEQRGPSGQRPIFGATSREKKSMAFFDDVGHTWPGDNFEVVAPSPAAADVAERAAQEALIQKNADLKRVTNRRD</sequence>
<protein>
    <submittedName>
        <fullName evidence="2">Uncharacterized protein</fullName>
    </submittedName>
</protein>